<proteinExistence type="predicted"/>
<comment type="caution">
    <text evidence="2">The sequence shown here is derived from an EMBL/GenBank/DDBJ whole genome shotgun (WGS) entry which is preliminary data.</text>
</comment>
<dbReference type="Proteomes" id="UP000807825">
    <property type="component" value="Unassembled WGS sequence"/>
</dbReference>
<evidence type="ECO:0000313" key="2">
    <source>
        <dbReference type="EMBL" id="MBI5248028.1"/>
    </source>
</evidence>
<gene>
    <name evidence="2" type="ORF">HY912_00915</name>
</gene>
<sequence length="572" mass="63107">MLKIKFMALLAALGICLPFLSTPSFAWELELTGSFNWTHEWYSQQGTRGFLGPYNVDNGAATRAANLNFWNGGQFDTNLTTSSSAKWSYFNVEFLPQIKINEAIRMSAKLRLGTYGDPAANDYHTQDAPGINQAFSDGQWTMFWVTAQTPLGTFGIGKRPWVFGNSLQYDGEDAASTESVVLVAPYGPLNIGVAFYPYRFAGNSSIPGLAPDNVYSLPVYPSAFGGGQLGQYFSRADGSGSFSKDFLAFVVYHGGPISAGILGSYGAYHIGPEALLIDPLNPPVFPLVAQDSDLFHGTTYVKYNNGRFFFNAEAAWLYWTDRYHSDPNALVSPPNPHYVEQWRYMVEFGAMAGPAKISFLHAWTPGPDRRNGTLIDKQPAAFVRHGNFDTQLGNFDVFRPYSYMFSYNYGSGLNAYNLSWDGYVRDASVLAARLDYAVASNVNLFGTFFYANRTSNGYNWGCIGPNASAGNFGSTPDGNLDFNFNRYQASPNIPDTALGYEIDAGFDWKLLEGWTAGVLVAYWQPGKWFNYACIDRSVAGWETGNAGNFFGTRPDRTIDPIIGGQFSLVFGF</sequence>
<name>A0A9D6UZK8_9BACT</name>
<dbReference type="EMBL" id="JACRDE010000029">
    <property type="protein sequence ID" value="MBI5248028.1"/>
    <property type="molecule type" value="Genomic_DNA"/>
</dbReference>
<dbReference type="AlphaFoldDB" id="A0A9D6UZK8"/>
<protein>
    <submittedName>
        <fullName evidence="2">Uncharacterized protein</fullName>
    </submittedName>
</protein>
<feature type="signal peptide" evidence="1">
    <location>
        <begin position="1"/>
        <end position="26"/>
    </location>
</feature>
<evidence type="ECO:0000256" key="1">
    <source>
        <dbReference type="SAM" id="SignalP"/>
    </source>
</evidence>
<evidence type="ECO:0000313" key="3">
    <source>
        <dbReference type="Proteomes" id="UP000807825"/>
    </source>
</evidence>
<keyword evidence="1" id="KW-0732">Signal</keyword>
<feature type="chain" id="PRO_5039723358" evidence="1">
    <location>
        <begin position="27"/>
        <end position="572"/>
    </location>
</feature>
<reference evidence="2" key="1">
    <citation type="submission" date="2020-07" db="EMBL/GenBank/DDBJ databases">
        <title>Huge and variable diversity of episymbiotic CPR bacteria and DPANN archaea in groundwater ecosystems.</title>
        <authorList>
            <person name="He C.Y."/>
            <person name="Keren R."/>
            <person name="Whittaker M."/>
            <person name="Farag I.F."/>
            <person name="Doudna J."/>
            <person name="Cate J.H.D."/>
            <person name="Banfield J.F."/>
        </authorList>
    </citation>
    <scope>NUCLEOTIDE SEQUENCE</scope>
    <source>
        <strain evidence="2">NC_groundwater_1664_Pr3_B-0.1um_52_9</strain>
    </source>
</reference>
<accession>A0A9D6UZK8</accession>
<organism evidence="2 3">
    <name type="scientific">Desulfomonile tiedjei</name>
    <dbReference type="NCBI Taxonomy" id="2358"/>
    <lineage>
        <taxon>Bacteria</taxon>
        <taxon>Pseudomonadati</taxon>
        <taxon>Thermodesulfobacteriota</taxon>
        <taxon>Desulfomonilia</taxon>
        <taxon>Desulfomonilales</taxon>
        <taxon>Desulfomonilaceae</taxon>
        <taxon>Desulfomonile</taxon>
    </lineage>
</organism>